<dbReference type="PANTHER" id="PTHR42958">
    <property type="entry name" value="HYDROGENASE-2 LARGE CHAIN"/>
    <property type="match status" value="1"/>
</dbReference>
<evidence type="ECO:0000256" key="7">
    <source>
        <dbReference type="ARBA" id="ARBA00023002"/>
    </source>
</evidence>
<comment type="cofactor">
    <cofactor evidence="1 8">
        <name>Ni(2+)</name>
        <dbReference type="ChEBI" id="CHEBI:49786"/>
    </cofactor>
</comment>
<dbReference type="Gene3D" id="1.10.645.10">
    <property type="entry name" value="Cytochrome-c3 Hydrogenase, chain B"/>
    <property type="match status" value="1"/>
</dbReference>
<evidence type="ECO:0000313" key="11">
    <source>
        <dbReference type="Proteomes" id="UP000002730"/>
    </source>
</evidence>
<dbReference type="PROSITE" id="PS00508">
    <property type="entry name" value="NI_HGENASE_L_2"/>
    <property type="match status" value="1"/>
</dbReference>
<dbReference type="HOGENOM" id="CLU_030087_0_0_9"/>
<dbReference type="EMBL" id="CP002160">
    <property type="protein sequence ID" value="ADL50912.1"/>
    <property type="molecule type" value="Genomic_DNA"/>
</dbReference>
<accession>D9SUK7</accession>
<dbReference type="InterPro" id="IPR001501">
    <property type="entry name" value="Ni-dep_hyd_lsu"/>
</dbReference>
<sequence>MSEKIIINPLTRISGFLQIEITIENNLVTEAKNRGFLFRGFEEMLKGRSPLDAIYFTERICGICSTAHGFVSAIALEDALKVKVDENGTILREIMHGCEFLQNHIRHFYQFTMPDYAKIDAVSKDEERKYKVTKDYTKIFNRHYMESFKYSRDAHKMLAILGGKAPHNHGIFVGGATINIDASRIIELKALLNGIKTFVNTAMLPDVRAISYYYKEDFVHGHGYTNFLSYGAFDSDVHSDISYVKAGTLIDDKLEPFDASKISEEISHSYYSDEKEILSQGDNNWKVDVNKKNAYTWVKAARYRNLPLEVGPLARQWISGEYKNGVSTMDRTIARVLEAKKICDILDKLIDRVKLTPTVQEKWEIPDSAKGIGLRDTTRGALGHWINIEGKKIANYNIITPSGWNISPTDLMGRNGVVEKALIGTFVEDVKNPYELSRIIRSFDPCVSCATHIISDKYEDFIMRIV</sequence>
<feature type="binding site" evidence="8">
    <location>
        <position position="449"/>
    </location>
    <ligand>
        <name>Fe cation</name>
        <dbReference type="ChEBI" id="CHEBI:24875"/>
    </ligand>
</feature>
<dbReference type="eggNOG" id="COG0374">
    <property type="taxonomic scope" value="Bacteria"/>
</dbReference>
<keyword evidence="8" id="KW-0408">Iron</keyword>
<evidence type="ECO:0000313" key="10">
    <source>
        <dbReference type="EMBL" id="ADL50912.1"/>
    </source>
</evidence>
<evidence type="ECO:0000256" key="6">
    <source>
        <dbReference type="ARBA" id="ARBA00022723"/>
    </source>
</evidence>
<feature type="binding site" evidence="8">
    <location>
        <position position="42"/>
    </location>
    <ligand>
        <name>Mg(2+)</name>
        <dbReference type="ChEBI" id="CHEBI:18420"/>
    </ligand>
</feature>
<evidence type="ECO:0000256" key="5">
    <source>
        <dbReference type="ARBA" id="ARBA00022596"/>
    </source>
</evidence>
<evidence type="ECO:0000256" key="4">
    <source>
        <dbReference type="ARBA" id="ARBA00011771"/>
    </source>
</evidence>
<dbReference type="PANTHER" id="PTHR42958:SF2">
    <property type="entry name" value="UPTAKE HYDROGENASE LARGE SUBUNIT"/>
    <property type="match status" value="1"/>
</dbReference>
<feature type="binding site" evidence="8">
    <location>
        <position position="61"/>
    </location>
    <ligand>
        <name>Ni(2+)</name>
        <dbReference type="ChEBI" id="CHEBI:49786"/>
    </ligand>
</feature>
<comment type="subunit">
    <text evidence="4">Heterodimer of a large and a small subunit.</text>
</comment>
<evidence type="ECO:0000256" key="2">
    <source>
        <dbReference type="ARBA" id="ARBA00004196"/>
    </source>
</evidence>
<comment type="subcellular location">
    <subcellularLocation>
        <location evidence="2">Cell envelope</location>
    </subcellularLocation>
</comment>
<dbReference type="OrthoDB" id="9761717at2"/>
<reference evidence="10 11" key="1">
    <citation type="submission" date="2010-08" db="EMBL/GenBank/DDBJ databases">
        <title>Complete sequence of Clostridium cellulovorans 743B.</title>
        <authorList>
            <consortium name="US DOE Joint Genome Institute"/>
            <person name="Lucas S."/>
            <person name="Copeland A."/>
            <person name="Lapidus A."/>
            <person name="Cheng J.-F."/>
            <person name="Bruce D."/>
            <person name="Goodwin L."/>
            <person name="Pitluck S."/>
            <person name="Chertkov O."/>
            <person name="Detter J.C."/>
            <person name="Han C."/>
            <person name="Tapia R."/>
            <person name="Land M."/>
            <person name="Hauser L."/>
            <person name="Chang Y.-J."/>
            <person name="Jeffries C."/>
            <person name="Kyrpides N."/>
            <person name="Ivanova N."/>
            <person name="Mikhailova N."/>
            <person name="Hemme C.L."/>
            <person name="Woyke T."/>
        </authorList>
    </citation>
    <scope>NUCLEOTIDE SEQUENCE [LARGE SCALE GENOMIC DNA]</scope>
    <source>
        <strain evidence="11">ATCC 35296 / DSM 3052 / OCM 3 / 743B</strain>
    </source>
</reference>
<proteinExistence type="inferred from homology"/>
<protein>
    <submittedName>
        <fullName evidence="10">Nickel-dependent hydrogenase large subunit</fullName>
    </submittedName>
</protein>
<keyword evidence="5 8" id="KW-0533">Nickel</keyword>
<dbReference type="RefSeq" id="WP_010076234.1">
    <property type="nucleotide sequence ID" value="NC_014393.1"/>
</dbReference>
<dbReference type="GO" id="GO:0030313">
    <property type="term" value="C:cell envelope"/>
    <property type="evidence" value="ECO:0007669"/>
    <property type="project" value="UniProtKB-SubCell"/>
</dbReference>
<evidence type="ECO:0000256" key="9">
    <source>
        <dbReference type="RuleBase" id="RU003896"/>
    </source>
</evidence>
<dbReference type="KEGG" id="ccb:Clocel_1156"/>
<dbReference type="Pfam" id="PF00374">
    <property type="entry name" value="NiFeSe_Hases"/>
    <property type="match status" value="2"/>
</dbReference>
<gene>
    <name evidence="10" type="ordered locus">Clocel_1156</name>
</gene>
<feature type="binding site" evidence="8">
    <location>
        <position position="452"/>
    </location>
    <ligand>
        <name>Mg(2+)</name>
        <dbReference type="ChEBI" id="CHEBI:18420"/>
    </ligand>
</feature>
<dbReference type="SUPFAM" id="SSF56762">
    <property type="entry name" value="HydB/Nqo4-like"/>
    <property type="match status" value="1"/>
</dbReference>
<feature type="binding site" evidence="8">
    <location>
        <position position="64"/>
    </location>
    <ligand>
        <name>Ni(2+)</name>
        <dbReference type="ChEBI" id="CHEBI:49786"/>
    </ligand>
</feature>
<dbReference type="PROSITE" id="PS00507">
    <property type="entry name" value="NI_HGENASE_L_1"/>
    <property type="match status" value="1"/>
</dbReference>
<dbReference type="STRING" id="573061.Clocel_1156"/>
<name>D9SUK7_CLOC7</name>
<dbReference type="InterPro" id="IPR029014">
    <property type="entry name" value="NiFe-Hase_large"/>
</dbReference>
<evidence type="ECO:0000256" key="8">
    <source>
        <dbReference type="PIRSR" id="PIRSR601501-1"/>
    </source>
</evidence>
<organism evidence="10 11">
    <name type="scientific">Clostridium cellulovorans (strain ATCC 35296 / DSM 3052 / OCM 3 / 743B)</name>
    <dbReference type="NCBI Taxonomy" id="573061"/>
    <lineage>
        <taxon>Bacteria</taxon>
        <taxon>Bacillati</taxon>
        <taxon>Bacillota</taxon>
        <taxon>Clostridia</taxon>
        <taxon>Eubacteriales</taxon>
        <taxon>Clostridiaceae</taxon>
        <taxon>Clostridium</taxon>
    </lineage>
</organism>
<feature type="binding site" evidence="8">
    <location>
        <position position="64"/>
    </location>
    <ligand>
        <name>Fe cation</name>
        <dbReference type="ChEBI" id="CHEBI:24875"/>
    </ligand>
</feature>
<keyword evidence="11" id="KW-1185">Reference proteome</keyword>
<feature type="binding site" evidence="8">
    <location>
        <position position="398"/>
    </location>
    <ligand>
        <name>Mg(2+)</name>
        <dbReference type="ChEBI" id="CHEBI:18420"/>
    </ligand>
</feature>
<keyword evidence="6 8" id="KW-0479">Metal-binding</keyword>
<dbReference type="Proteomes" id="UP000002730">
    <property type="component" value="Chromosome"/>
</dbReference>
<comment type="similarity">
    <text evidence="3 9">Belongs to the [NiFe]/[NiFeSe] hydrogenase large subunit family.</text>
</comment>
<evidence type="ECO:0000256" key="3">
    <source>
        <dbReference type="ARBA" id="ARBA00009292"/>
    </source>
</evidence>
<dbReference type="InterPro" id="IPR050867">
    <property type="entry name" value="NiFe/NiFeSe_hydrgnase_LSU"/>
</dbReference>
<dbReference type="GO" id="GO:0008901">
    <property type="term" value="F:ferredoxin hydrogenase activity"/>
    <property type="evidence" value="ECO:0007669"/>
    <property type="project" value="InterPro"/>
</dbReference>
<keyword evidence="7 9" id="KW-0560">Oxidoreductase</keyword>
<dbReference type="InterPro" id="IPR018194">
    <property type="entry name" value="Ni-dep_hyd_lsu_Ni_BS"/>
</dbReference>
<evidence type="ECO:0000256" key="1">
    <source>
        <dbReference type="ARBA" id="ARBA00001967"/>
    </source>
</evidence>
<keyword evidence="8" id="KW-0460">Magnesium</keyword>
<feature type="binding site" evidence="8">
    <location>
        <position position="446"/>
    </location>
    <ligand>
        <name>Ni(2+)</name>
        <dbReference type="ChEBI" id="CHEBI:49786"/>
    </ligand>
</feature>
<comment type="cofactor">
    <cofactor evidence="8">
        <name>Fe cation</name>
        <dbReference type="ChEBI" id="CHEBI:24875"/>
    </cofactor>
</comment>
<dbReference type="AlphaFoldDB" id="D9SUK7"/>
<dbReference type="GO" id="GO:0016151">
    <property type="term" value="F:nickel cation binding"/>
    <property type="evidence" value="ECO:0007669"/>
    <property type="project" value="InterPro"/>
</dbReference>